<evidence type="ECO:0000256" key="7">
    <source>
        <dbReference type="ARBA" id="ARBA00023136"/>
    </source>
</evidence>
<feature type="transmembrane region" description="Helical" evidence="9">
    <location>
        <begin position="296"/>
        <end position="314"/>
    </location>
</feature>
<dbReference type="SUPFAM" id="SSF55781">
    <property type="entry name" value="GAF domain-like"/>
    <property type="match status" value="1"/>
</dbReference>
<keyword evidence="4" id="KW-1003">Cell membrane</keyword>
<feature type="transmembrane region" description="Helical" evidence="9">
    <location>
        <begin position="261"/>
        <end position="284"/>
    </location>
</feature>
<name>A0ABT4J902_9RHOB</name>
<feature type="region of interest" description="Disordered" evidence="8">
    <location>
        <begin position="768"/>
        <end position="792"/>
    </location>
</feature>
<evidence type="ECO:0000313" key="11">
    <source>
        <dbReference type="EMBL" id="MCZ0963170.1"/>
    </source>
</evidence>
<proteinExistence type="inferred from homology"/>
<keyword evidence="3" id="KW-0813">Transport</keyword>
<accession>A0ABT4J902</accession>
<keyword evidence="7 9" id="KW-0472">Membrane</keyword>
<keyword evidence="6 9" id="KW-1133">Transmembrane helix</keyword>
<dbReference type="Pfam" id="PF01590">
    <property type="entry name" value="GAF"/>
    <property type="match status" value="1"/>
</dbReference>
<dbReference type="Gene3D" id="3.30.450.40">
    <property type="match status" value="1"/>
</dbReference>
<evidence type="ECO:0000256" key="6">
    <source>
        <dbReference type="ARBA" id="ARBA00022989"/>
    </source>
</evidence>
<evidence type="ECO:0000256" key="9">
    <source>
        <dbReference type="SAM" id="Phobius"/>
    </source>
</evidence>
<dbReference type="InterPro" id="IPR029016">
    <property type="entry name" value="GAF-like_dom_sf"/>
</dbReference>
<reference evidence="11" key="1">
    <citation type="submission" date="2022-12" db="EMBL/GenBank/DDBJ databases">
        <title>Paracoccus sp. EF6 isolated from a lake water.</title>
        <authorList>
            <person name="Liu H."/>
        </authorList>
    </citation>
    <scope>NUCLEOTIDE SEQUENCE</scope>
    <source>
        <strain evidence="11">EF6</strain>
    </source>
</reference>
<evidence type="ECO:0000313" key="12">
    <source>
        <dbReference type="Proteomes" id="UP001149822"/>
    </source>
</evidence>
<dbReference type="SMART" id="SM00065">
    <property type="entry name" value="GAF"/>
    <property type="match status" value="1"/>
</dbReference>
<dbReference type="InterPro" id="IPR002549">
    <property type="entry name" value="AI-2E-like"/>
</dbReference>
<protein>
    <submittedName>
        <fullName evidence="11">AI-2E family transporter</fullName>
    </submittedName>
</protein>
<dbReference type="Pfam" id="PF01594">
    <property type="entry name" value="AI-2E_transport"/>
    <property type="match status" value="1"/>
</dbReference>
<dbReference type="InterPro" id="IPR003018">
    <property type="entry name" value="GAF"/>
</dbReference>
<evidence type="ECO:0000256" key="3">
    <source>
        <dbReference type="ARBA" id="ARBA00022448"/>
    </source>
</evidence>
<feature type="compositionally biased region" description="Basic and acidic residues" evidence="8">
    <location>
        <begin position="768"/>
        <end position="778"/>
    </location>
</feature>
<dbReference type="Proteomes" id="UP001149822">
    <property type="component" value="Unassembled WGS sequence"/>
</dbReference>
<feature type="transmembrane region" description="Helical" evidence="9">
    <location>
        <begin position="347"/>
        <end position="366"/>
    </location>
</feature>
<keyword evidence="12" id="KW-1185">Reference proteome</keyword>
<gene>
    <name evidence="11" type="ORF">OU682_16255</name>
</gene>
<dbReference type="PANTHER" id="PTHR21716">
    <property type="entry name" value="TRANSMEMBRANE PROTEIN"/>
    <property type="match status" value="1"/>
</dbReference>
<feature type="transmembrane region" description="Helical" evidence="9">
    <location>
        <begin position="176"/>
        <end position="199"/>
    </location>
</feature>
<evidence type="ECO:0000256" key="4">
    <source>
        <dbReference type="ARBA" id="ARBA00022475"/>
    </source>
</evidence>
<evidence type="ECO:0000256" key="1">
    <source>
        <dbReference type="ARBA" id="ARBA00004651"/>
    </source>
</evidence>
<comment type="subcellular location">
    <subcellularLocation>
        <location evidence="1">Cell membrane</location>
        <topology evidence="1">Multi-pass membrane protein</topology>
    </subcellularLocation>
</comment>
<evidence type="ECO:0000256" key="8">
    <source>
        <dbReference type="SAM" id="MobiDB-lite"/>
    </source>
</evidence>
<sequence>MIPPLPPSRAEPSPQPQQFDVLRLAAALVIAAVIIATLYLGQVVLIPLAIAFLISFALGPLVHWLVRHGLSRILAVSLTMALVLTVLGALGAVVALQVQSLSAQLPTYQSTIRTKIEDLGTRMQGPGFLEGALQTVDTVQKEVAEVVGEGEENAVPPQRVRVIPEPVSPLKTAMQWLAPLLAPIATAGIVLVFVVLILLDQGDLRDRLLRILGGNIYRSTDALEEASKRISKYLLMQLVVNVTYAIPMGLGLWAIGVPGWILWGTLAAVMRFIPYVGPILSAVFPLSLAFAVDPGWNMVLLTAGLILVLELVSNNVVEPLLYGSSTGLSVLSLIAAATFWTAIWGPVGLVLSTPLTVCLLVVGRYLPQLSILETLLGSSPALSRQTRIYQRLIANDPEDAIDLAEDAIGEASVVDFYNDEGMEVLRQASIDYINNARAEHRLRIANGMDDLLQEIRDEHPADLPEDAAPRVVCIAGKWEIDRQAGEMLAHSLQLDGLPAAVRAPGSITSRHVAGLELEGAEVVVLSFFSREPDAAARNLTRRIRSRWPRAKIVLGLWGVPSDELDDRRRDALGADAVVASIGEAVRRVVLLTGEAEKAAVPVEQDPQAAAARNETLKDVPLGDQDLREDLNDYAIRAADVFDVKTAVIIAIEPAHELVIGASRDLPGPRSADGRGLVLLPPHAALAARLLVDAHPLMVPDIERDPELADNDILRAWSARALAAAPVRQADGVVLGALCLIHDEVRELDEEEVRLLETLAAELAERLTGEEAAPLREPEEPVVSAKVGQQVPE</sequence>
<feature type="transmembrane region" description="Helical" evidence="9">
    <location>
        <begin position="46"/>
        <end position="66"/>
    </location>
</feature>
<dbReference type="EMBL" id="JAPTYD010000030">
    <property type="protein sequence ID" value="MCZ0963170.1"/>
    <property type="molecule type" value="Genomic_DNA"/>
</dbReference>
<dbReference type="RefSeq" id="WP_268943236.1">
    <property type="nucleotide sequence ID" value="NZ_JAPTYD010000030.1"/>
</dbReference>
<evidence type="ECO:0000259" key="10">
    <source>
        <dbReference type="SMART" id="SM00065"/>
    </source>
</evidence>
<feature type="transmembrane region" description="Helical" evidence="9">
    <location>
        <begin position="233"/>
        <end position="255"/>
    </location>
</feature>
<keyword evidence="5 9" id="KW-0812">Transmembrane</keyword>
<feature type="transmembrane region" description="Helical" evidence="9">
    <location>
        <begin position="73"/>
        <end position="96"/>
    </location>
</feature>
<comment type="caution">
    <text evidence="11">The sequence shown here is derived from an EMBL/GenBank/DDBJ whole genome shotgun (WGS) entry which is preliminary data.</text>
</comment>
<organism evidence="11 12">
    <name type="scientific">Paracoccus benzoatiresistens</name>
    <dbReference type="NCBI Taxonomy" id="2997341"/>
    <lineage>
        <taxon>Bacteria</taxon>
        <taxon>Pseudomonadati</taxon>
        <taxon>Pseudomonadota</taxon>
        <taxon>Alphaproteobacteria</taxon>
        <taxon>Rhodobacterales</taxon>
        <taxon>Paracoccaceae</taxon>
        <taxon>Paracoccus</taxon>
    </lineage>
</organism>
<feature type="domain" description="GAF" evidence="10">
    <location>
        <begin position="625"/>
        <end position="776"/>
    </location>
</feature>
<feature type="transmembrane region" description="Helical" evidence="9">
    <location>
        <begin position="21"/>
        <end position="40"/>
    </location>
</feature>
<comment type="similarity">
    <text evidence="2">Belongs to the autoinducer-2 exporter (AI-2E) (TC 2.A.86) family.</text>
</comment>
<dbReference type="PANTHER" id="PTHR21716:SF53">
    <property type="entry name" value="PERMEASE PERM-RELATED"/>
    <property type="match status" value="1"/>
</dbReference>
<evidence type="ECO:0000256" key="2">
    <source>
        <dbReference type="ARBA" id="ARBA00009773"/>
    </source>
</evidence>
<evidence type="ECO:0000256" key="5">
    <source>
        <dbReference type="ARBA" id="ARBA00022692"/>
    </source>
</evidence>